<reference evidence="1 2" key="1">
    <citation type="journal article" date="2016" name="DNA Res.">
        <title>The draft genome of MD-2 pineapple using hybrid error correction of long reads.</title>
        <authorList>
            <person name="Redwan R.M."/>
            <person name="Saidin A."/>
            <person name="Kumar S.V."/>
        </authorList>
    </citation>
    <scope>NUCLEOTIDE SEQUENCE [LARGE SCALE GENOMIC DNA]</scope>
    <source>
        <strain evidence="2">cv. MD2</strain>
        <tissue evidence="1">Leaf</tissue>
    </source>
</reference>
<gene>
    <name evidence="1" type="ORF">ACMD2_05149</name>
</gene>
<protein>
    <submittedName>
        <fullName evidence="1">Uncharacterized protein</fullName>
    </submittedName>
</protein>
<proteinExistence type="predicted"/>
<accession>A0A199W1Y2</accession>
<evidence type="ECO:0000313" key="1">
    <source>
        <dbReference type="EMBL" id="OAY82925.1"/>
    </source>
</evidence>
<name>A0A199W1Y2_ANACO</name>
<comment type="caution">
    <text evidence="1">The sequence shown here is derived from an EMBL/GenBank/DDBJ whole genome shotgun (WGS) entry which is preliminary data.</text>
</comment>
<evidence type="ECO:0000313" key="2">
    <source>
        <dbReference type="Proteomes" id="UP000092600"/>
    </source>
</evidence>
<sequence length="78" mass="8747">MASPQPENPKEDLLKKIRSHEVAISELNNLPPSRESGQPGERVCDYKSVSPRRNLLDADGFRRGHLQEMCKAACTQKS</sequence>
<organism evidence="1 2">
    <name type="scientific">Ananas comosus</name>
    <name type="common">Pineapple</name>
    <name type="synonym">Ananas ananas</name>
    <dbReference type="NCBI Taxonomy" id="4615"/>
    <lineage>
        <taxon>Eukaryota</taxon>
        <taxon>Viridiplantae</taxon>
        <taxon>Streptophyta</taxon>
        <taxon>Embryophyta</taxon>
        <taxon>Tracheophyta</taxon>
        <taxon>Spermatophyta</taxon>
        <taxon>Magnoliopsida</taxon>
        <taxon>Liliopsida</taxon>
        <taxon>Poales</taxon>
        <taxon>Bromeliaceae</taxon>
        <taxon>Bromelioideae</taxon>
        <taxon>Ananas</taxon>
    </lineage>
</organism>
<dbReference type="EMBL" id="LSRQ01000421">
    <property type="protein sequence ID" value="OAY82925.1"/>
    <property type="molecule type" value="Genomic_DNA"/>
</dbReference>
<dbReference type="Proteomes" id="UP000092600">
    <property type="component" value="Unassembled WGS sequence"/>
</dbReference>
<dbReference type="AlphaFoldDB" id="A0A199W1Y2"/>